<dbReference type="PROSITE" id="PS51892">
    <property type="entry name" value="SUBTILASE"/>
    <property type="match status" value="1"/>
</dbReference>
<organism evidence="7 8">
    <name type="scientific">Pedobacter africanus</name>
    <dbReference type="NCBI Taxonomy" id="151894"/>
    <lineage>
        <taxon>Bacteria</taxon>
        <taxon>Pseudomonadati</taxon>
        <taxon>Bacteroidota</taxon>
        <taxon>Sphingobacteriia</taxon>
        <taxon>Sphingobacteriales</taxon>
        <taxon>Sphingobacteriaceae</taxon>
        <taxon>Pedobacter</taxon>
    </lineage>
</organism>
<dbReference type="STRING" id="151894.SAMN04488524_0173"/>
<comment type="caution">
    <text evidence="5">Lacks conserved residue(s) required for the propagation of feature annotation.</text>
</comment>
<evidence type="ECO:0000256" key="5">
    <source>
        <dbReference type="PROSITE-ProRule" id="PRU01240"/>
    </source>
</evidence>
<evidence type="ECO:0000256" key="2">
    <source>
        <dbReference type="ARBA" id="ARBA00022670"/>
    </source>
</evidence>
<keyword evidence="4" id="KW-0720">Serine protease</keyword>
<gene>
    <name evidence="7" type="ORF">SAMN04488524_0173</name>
</gene>
<evidence type="ECO:0000256" key="3">
    <source>
        <dbReference type="ARBA" id="ARBA00022801"/>
    </source>
</evidence>
<dbReference type="InterPro" id="IPR050131">
    <property type="entry name" value="Peptidase_S8_subtilisin-like"/>
</dbReference>
<evidence type="ECO:0000313" key="7">
    <source>
        <dbReference type="EMBL" id="SMC39891.1"/>
    </source>
</evidence>
<dbReference type="GO" id="GO:0004252">
    <property type="term" value="F:serine-type endopeptidase activity"/>
    <property type="evidence" value="ECO:0007669"/>
    <property type="project" value="InterPro"/>
</dbReference>
<keyword evidence="2" id="KW-0645">Protease</keyword>
<proteinExistence type="inferred from homology"/>
<dbReference type="GO" id="GO:0006508">
    <property type="term" value="P:proteolysis"/>
    <property type="evidence" value="ECO:0007669"/>
    <property type="project" value="UniProtKB-KW"/>
</dbReference>
<dbReference type="InterPro" id="IPR000209">
    <property type="entry name" value="Peptidase_S8/S53_dom"/>
</dbReference>
<reference evidence="8" key="1">
    <citation type="submission" date="2017-04" db="EMBL/GenBank/DDBJ databases">
        <authorList>
            <person name="Varghese N."/>
            <person name="Submissions S."/>
        </authorList>
    </citation>
    <scope>NUCLEOTIDE SEQUENCE [LARGE SCALE GENOMIC DNA]</scope>
    <source>
        <strain evidence="8">DSM 12126</strain>
    </source>
</reference>
<keyword evidence="3" id="KW-0378">Hydrolase</keyword>
<dbReference type="Pfam" id="PF00082">
    <property type="entry name" value="Peptidase_S8"/>
    <property type="match status" value="1"/>
</dbReference>
<dbReference type="OrthoDB" id="1489285at2"/>
<dbReference type="InterPro" id="IPR036852">
    <property type="entry name" value="Peptidase_S8/S53_dom_sf"/>
</dbReference>
<dbReference type="EMBL" id="FWXT01000001">
    <property type="protein sequence ID" value="SMC39891.1"/>
    <property type="molecule type" value="Genomic_DNA"/>
</dbReference>
<dbReference type="SUPFAM" id="SSF52743">
    <property type="entry name" value="Subtilisin-like"/>
    <property type="match status" value="1"/>
</dbReference>
<protein>
    <submittedName>
        <fullName evidence="7">Subtilase family protein</fullName>
    </submittedName>
</protein>
<feature type="domain" description="Peptidase S8/S53" evidence="6">
    <location>
        <begin position="148"/>
        <end position="408"/>
    </location>
</feature>
<evidence type="ECO:0000313" key="8">
    <source>
        <dbReference type="Proteomes" id="UP000192756"/>
    </source>
</evidence>
<dbReference type="RefSeq" id="WP_084236509.1">
    <property type="nucleotide sequence ID" value="NZ_FWXT01000001.1"/>
</dbReference>
<name>A0A1W1YVN8_9SPHI</name>
<keyword evidence="8" id="KW-1185">Reference proteome</keyword>
<dbReference type="Gene3D" id="3.40.50.200">
    <property type="entry name" value="Peptidase S8/S53 domain"/>
    <property type="match status" value="1"/>
</dbReference>
<dbReference type="Proteomes" id="UP000192756">
    <property type="component" value="Unassembled WGS sequence"/>
</dbReference>
<dbReference type="AlphaFoldDB" id="A0A1W1YVN8"/>
<evidence type="ECO:0000259" key="6">
    <source>
        <dbReference type="Pfam" id="PF00082"/>
    </source>
</evidence>
<evidence type="ECO:0000256" key="1">
    <source>
        <dbReference type="ARBA" id="ARBA00011073"/>
    </source>
</evidence>
<sequence>MNHQNENPKRPAGPAWISRKNLKLERLLSQSYRKDELLVFYKRKPTEKDVNTIRESFRKAGFKADNIQIGSCGNCDIPVQRWRAKGIHTLLSGNSIRAGSGPAATTVGESYSLNFLNQVPAPSVNELDEGLKRRIEAGRKHNPQHKKHEIVIAVLDTGFDPKLADPQYLWGEAAGTKGEKCYQDVHAGWNFVQDNGNFEDDNPARHGTIVSQYIINQFKHSKTNGVKIMALKTHDRNGVGDLFSIICGINFAIAKGAKIINASWGFYYYFDTPMPYLKTLITGVLRKKGILFVTAAGNQIAADDLIARQIYQAEYGVTLTDDQLRNLAIHNFYPAQLSTATNSVIVATTTDGRTVSATQNYSNKFVELGVMADQFTRLGMDFEVPFEGVVGAFISGSSFATAIASGTIGANCDPALYVPGIQKQAFLQSLKTIGLADGSGNILTDLPPLSKKYVKNGSCLK</sequence>
<dbReference type="PANTHER" id="PTHR43806:SF11">
    <property type="entry name" value="CEREVISIN-RELATED"/>
    <property type="match status" value="1"/>
</dbReference>
<comment type="similarity">
    <text evidence="1 5">Belongs to the peptidase S8 family.</text>
</comment>
<accession>A0A1W1YVN8</accession>
<evidence type="ECO:0000256" key="4">
    <source>
        <dbReference type="ARBA" id="ARBA00022825"/>
    </source>
</evidence>
<dbReference type="PANTHER" id="PTHR43806">
    <property type="entry name" value="PEPTIDASE S8"/>
    <property type="match status" value="1"/>
</dbReference>